<sequence>MFFFISCQQQEHKQQTTQDNSSIEDFQISETINGQTKWVASAQKAQKTPHKERTFHVFRLNVEWKEPLMTLEADQAELKPGQILFQEGKGYFQDIKFEMKNFELKTKENMFYSDTLSLKSKNFSQTGIDLIADLNLKKLKYKKAKGLYLY</sequence>
<proteinExistence type="predicted"/>
<evidence type="ECO:0000313" key="1">
    <source>
        <dbReference type="EMBL" id="PIW19372.1"/>
    </source>
</evidence>
<accession>A0A2M7GB22</accession>
<name>A0A2M7GB22_9BACT</name>
<dbReference type="AlphaFoldDB" id="A0A2M7GB22"/>
<evidence type="ECO:0000313" key="2">
    <source>
        <dbReference type="Proteomes" id="UP000231019"/>
    </source>
</evidence>
<evidence type="ECO:0008006" key="3">
    <source>
        <dbReference type="Google" id="ProtNLM"/>
    </source>
</evidence>
<organism evidence="1 2">
    <name type="scientific">bacterium (Candidatus Blackallbacteria) CG17_big_fil_post_rev_8_21_14_2_50_48_46</name>
    <dbReference type="NCBI Taxonomy" id="2014261"/>
    <lineage>
        <taxon>Bacteria</taxon>
        <taxon>Candidatus Blackallbacteria</taxon>
    </lineage>
</organism>
<gene>
    <name evidence="1" type="ORF">COW36_00600</name>
</gene>
<comment type="caution">
    <text evidence="1">The sequence shown here is derived from an EMBL/GenBank/DDBJ whole genome shotgun (WGS) entry which is preliminary data.</text>
</comment>
<protein>
    <recommendedName>
        <fullName evidence="3">LPS export ABC transporter periplasmic protein LptC</fullName>
    </recommendedName>
</protein>
<dbReference type="Proteomes" id="UP000231019">
    <property type="component" value="Unassembled WGS sequence"/>
</dbReference>
<reference evidence="1 2" key="1">
    <citation type="submission" date="2017-09" db="EMBL/GenBank/DDBJ databases">
        <title>Depth-based differentiation of microbial function through sediment-hosted aquifers and enrichment of novel symbionts in the deep terrestrial subsurface.</title>
        <authorList>
            <person name="Probst A.J."/>
            <person name="Ladd B."/>
            <person name="Jarett J.K."/>
            <person name="Geller-Mcgrath D.E."/>
            <person name="Sieber C.M."/>
            <person name="Emerson J.B."/>
            <person name="Anantharaman K."/>
            <person name="Thomas B.C."/>
            <person name="Malmstrom R."/>
            <person name="Stieglmeier M."/>
            <person name="Klingl A."/>
            <person name="Woyke T."/>
            <person name="Ryan C.M."/>
            <person name="Banfield J.F."/>
        </authorList>
    </citation>
    <scope>NUCLEOTIDE SEQUENCE [LARGE SCALE GENOMIC DNA]</scope>
    <source>
        <strain evidence="1">CG17_big_fil_post_rev_8_21_14_2_50_48_46</strain>
    </source>
</reference>
<dbReference type="EMBL" id="PFFQ01000004">
    <property type="protein sequence ID" value="PIW19372.1"/>
    <property type="molecule type" value="Genomic_DNA"/>
</dbReference>